<gene>
    <name evidence="8" type="ORF">ZT3D7_G5788</name>
</gene>
<evidence type="ECO:0000259" key="7">
    <source>
        <dbReference type="Pfam" id="PF01266"/>
    </source>
</evidence>
<dbReference type="InterPro" id="IPR050346">
    <property type="entry name" value="FMO-like"/>
</dbReference>
<evidence type="ECO:0000256" key="6">
    <source>
        <dbReference type="SAM" id="MobiDB-lite"/>
    </source>
</evidence>
<name>A0A1X7RTA3_ZYMT9</name>
<dbReference type="Gene3D" id="3.50.50.60">
    <property type="entry name" value="FAD/NAD(P)-binding domain"/>
    <property type="match status" value="2"/>
</dbReference>
<keyword evidence="2" id="KW-0285">Flavoprotein</keyword>
<keyword evidence="9" id="KW-1185">Reference proteome</keyword>
<dbReference type="InterPro" id="IPR000960">
    <property type="entry name" value="Flavin_mOase"/>
</dbReference>
<evidence type="ECO:0000256" key="1">
    <source>
        <dbReference type="ARBA" id="ARBA00009183"/>
    </source>
</evidence>
<keyword evidence="3" id="KW-0274">FAD</keyword>
<dbReference type="GO" id="GO:0004499">
    <property type="term" value="F:N,N-dimethylaniline monooxygenase activity"/>
    <property type="evidence" value="ECO:0007669"/>
    <property type="project" value="InterPro"/>
</dbReference>
<dbReference type="Pfam" id="PF01266">
    <property type="entry name" value="DAO"/>
    <property type="match status" value="1"/>
</dbReference>
<keyword evidence="4" id="KW-0521">NADP</keyword>
<dbReference type="SUPFAM" id="SSF51905">
    <property type="entry name" value="FAD/NAD(P)-binding domain"/>
    <property type="match status" value="2"/>
</dbReference>
<accession>A0A1X7RTA3</accession>
<keyword evidence="5" id="KW-0560">Oxidoreductase</keyword>
<evidence type="ECO:0000256" key="2">
    <source>
        <dbReference type="ARBA" id="ARBA00022630"/>
    </source>
</evidence>
<reference evidence="8 9" key="1">
    <citation type="submission" date="2016-06" db="EMBL/GenBank/DDBJ databases">
        <authorList>
            <person name="Kjaerup R.B."/>
            <person name="Dalgaard T.S."/>
            <person name="Juul-Madsen H.R."/>
        </authorList>
    </citation>
    <scope>NUCLEOTIDE SEQUENCE [LARGE SCALE GENOMIC DNA]</scope>
</reference>
<dbReference type="PRINTS" id="PR00419">
    <property type="entry name" value="ADXRDTASE"/>
</dbReference>
<organism evidence="8 9">
    <name type="scientific">Zymoseptoria tritici (strain ST99CH_3D7)</name>
    <dbReference type="NCBI Taxonomy" id="1276538"/>
    <lineage>
        <taxon>Eukaryota</taxon>
        <taxon>Fungi</taxon>
        <taxon>Dikarya</taxon>
        <taxon>Ascomycota</taxon>
        <taxon>Pezizomycotina</taxon>
        <taxon>Dothideomycetes</taxon>
        <taxon>Dothideomycetidae</taxon>
        <taxon>Mycosphaerellales</taxon>
        <taxon>Mycosphaerellaceae</taxon>
        <taxon>Zymoseptoria</taxon>
    </lineage>
</organism>
<dbReference type="Pfam" id="PF00743">
    <property type="entry name" value="FMO-like"/>
    <property type="match status" value="1"/>
</dbReference>
<dbReference type="GO" id="GO:0050661">
    <property type="term" value="F:NADP binding"/>
    <property type="evidence" value="ECO:0007669"/>
    <property type="project" value="InterPro"/>
</dbReference>
<evidence type="ECO:0000256" key="3">
    <source>
        <dbReference type="ARBA" id="ARBA00022827"/>
    </source>
</evidence>
<dbReference type="PIRSF" id="PIRSF000332">
    <property type="entry name" value="FMO"/>
    <property type="match status" value="1"/>
</dbReference>
<comment type="similarity">
    <text evidence="1">Belongs to the FMO family.</text>
</comment>
<evidence type="ECO:0000313" key="9">
    <source>
        <dbReference type="Proteomes" id="UP000215127"/>
    </source>
</evidence>
<dbReference type="Proteomes" id="UP000215127">
    <property type="component" value="Chromosome 5"/>
</dbReference>
<dbReference type="EMBL" id="LT853696">
    <property type="protein sequence ID" value="SMQ50635.1"/>
    <property type="molecule type" value="Genomic_DNA"/>
</dbReference>
<feature type="region of interest" description="Disordered" evidence="6">
    <location>
        <begin position="77"/>
        <end position="111"/>
    </location>
</feature>
<dbReference type="InterPro" id="IPR020946">
    <property type="entry name" value="Flavin_mOase-like"/>
</dbReference>
<proteinExistence type="inferred from homology"/>
<evidence type="ECO:0000256" key="5">
    <source>
        <dbReference type="ARBA" id="ARBA00023002"/>
    </source>
</evidence>
<dbReference type="AlphaFoldDB" id="A0A1X7RTA3"/>
<evidence type="ECO:0000256" key="4">
    <source>
        <dbReference type="ARBA" id="ARBA00022857"/>
    </source>
</evidence>
<sequence length="519" mass="56750">MTAPPIEIRRVAVIGAGVSGISTAVHLKRAGLDVTVYERNNKAGGIWIYDERTSKDAAYPSVLPSVGDSPEFLTAARKREQRQDSPLKDGEAESDKKQAEDEDFEDVSLSFAPPGPCYNSLTNNVSTIEMELSCQKFNEGTTEFTQHPIFAEYLQDTVQNTGISDMIRFNTRVNLVEKTGEKWRVDVSTLARDGSKAVLEDSSSTFDAVVVANGNYHAVNIPDIPGLAEWKKSFPERVRHSKLYRTPDEFKGQNVLIIGAGVSSADLAREIGAVANAVLRSSRGGQYDLPSAILPDNGASIAQVQSFGVLNSSELAADGTIPGSFTLESGETICGIHAVILATGYHVSLPFLPQYHADGLNPEDADEEVLITDGRQTHNLHKDIWYIPDPSLAFIGVPYHIATWSLYEHQAKALAAIWSDRSSLPSEQEMREEYIARLKAKGSGRPFHSLKAANAEPEYCEQLADMVNSRSRDGTTLVPPRSETWLEAYARRQAWLAGFKGPGRDPMLDEKALGLLPGC</sequence>
<protein>
    <recommendedName>
        <fullName evidence="7">FAD dependent oxidoreductase domain-containing protein</fullName>
    </recommendedName>
</protein>
<dbReference type="GO" id="GO:0050660">
    <property type="term" value="F:flavin adenine dinucleotide binding"/>
    <property type="evidence" value="ECO:0007669"/>
    <property type="project" value="InterPro"/>
</dbReference>
<feature type="compositionally biased region" description="Basic and acidic residues" evidence="6">
    <location>
        <begin position="77"/>
        <end position="99"/>
    </location>
</feature>
<dbReference type="InterPro" id="IPR036188">
    <property type="entry name" value="FAD/NAD-bd_sf"/>
</dbReference>
<evidence type="ECO:0000313" key="8">
    <source>
        <dbReference type="EMBL" id="SMQ50635.1"/>
    </source>
</evidence>
<feature type="domain" description="FAD dependent oxidoreductase" evidence="7">
    <location>
        <begin position="10"/>
        <end position="44"/>
    </location>
</feature>
<dbReference type="PANTHER" id="PTHR23023">
    <property type="entry name" value="DIMETHYLANILINE MONOOXYGENASE"/>
    <property type="match status" value="1"/>
</dbReference>
<dbReference type="InterPro" id="IPR006076">
    <property type="entry name" value="FAD-dep_OxRdtase"/>
</dbReference>